<dbReference type="Pfam" id="PF04253">
    <property type="entry name" value="TFR_dimer"/>
    <property type="match status" value="1"/>
</dbReference>
<accession>A0A6A5VH04</accession>
<dbReference type="EMBL" id="ML976666">
    <property type="protein sequence ID" value="KAF1976474.1"/>
    <property type="molecule type" value="Genomic_DNA"/>
</dbReference>
<evidence type="ECO:0000256" key="1">
    <source>
        <dbReference type="ARBA" id="ARBA00005634"/>
    </source>
</evidence>
<sequence length="681" mass="74774">MRRETYLQREAEQFMLAEPKIDNLQHWSRTYSYQPHPAGDLAHAESIRQLWGSYGIATKLVRYDVLQNFPLEASLRSYSSGGEVAFEATLTEVEVPEDPTSVPGNGLPAFHGFSANGDVQAPLVYANFGRLEDFELEQRGVSVKGSIVICKYTKIFRGLKVRAAERVGAVGVIMYNDPQEDGEFTIRKGHKPYPHGPARHPKSIQRGSLEFFSVAVGDPSTPGYPSRPGNGTERLGPKGAIPGIPSLPISYADALPWLKALNGRGLNPADLGADWAGELDEVEYCTGPSGDVRMVNRGRYEYAPVYNVIGTVPGTSEETIILGNHHDSWCCGAVDPVSGSAAMNEVARGLGLLLSSGWTPYRKIVLASWDNEEYGLVETTEWGEDNAEWLSENCVAYINVDESTNGGAVLGATGSPLLISTLRSVGTRVPSSTNSQATIYDDWLSDAQMVDSGVKEPQLAVMGTGSDYTIFVDHLGIPSLDLLFNRQSSVVYPYHSNYDSYTWLERFGDVGFEKHRAMARLWGVLAVRLAGTKIVPFKAADYAIAMCKDVEKFRDKDKLDMRCLQEAICNFGDAAARLDACATESIRATNQGINAEASLVAISQRYMKIERMFLAADGLPGRPWYRHIIYAPGLWMRYDGIAFPAVVECLAEDDLEGATRWIRRLSAALLKNAEMMSGETS</sequence>
<feature type="domain" description="PA" evidence="3">
    <location>
        <begin position="119"/>
        <end position="185"/>
    </location>
</feature>
<feature type="domain" description="Peptidase M28" evidence="5">
    <location>
        <begin position="307"/>
        <end position="502"/>
    </location>
</feature>
<organism evidence="6 7">
    <name type="scientific">Bimuria novae-zelandiae CBS 107.79</name>
    <dbReference type="NCBI Taxonomy" id="1447943"/>
    <lineage>
        <taxon>Eukaryota</taxon>
        <taxon>Fungi</taxon>
        <taxon>Dikarya</taxon>
        <taxon>Ascomycota</taxon>
        <taxon>Pezizomycotina</taxon>
        <taxon>Dothideomycetes</taxon>
        <taxon>Pleosporomycetidae</taxon>
        <taxon>Pleosporales</taxon>
        <taxon>Massarineae</taxon>
        <taxon>Didymosphaeriaceae</taxon>
        <taxon>Bimuria</taxon>
    </lineage>
</organism>
<dbReference type="AlphaFoldDB" id="A0A6A5VH04"/>
<dbReference type="Pfam" id="PF04389">
    <property type="entry name" value="Peptidase_M28"/>
    <property type="match status" value="1"/>
</dbReference>
<dbReference type="Pfam" id="PF02225">
    <property type="entry name" value="PA"/>
    <property type="match status" value="1"/>
</dbReference>
<dbReference type="InterPro" id="IPR039373">
    <property type="entry name" value="Peptidase_M28B"/>
</dbReference>
<dbReference type="Gene3D" id="3.40.630.10">
    <property type="entry name" value="Zn peptidases"/>
    <property type="match status" value="1"/>
</dbReference>
<evidence type="ECO:0000256" key="2">
    <source>
        <dbReference type="SAM" id="MobiDB-lite"/>
    </source>
</evidence>
<evidence type="ECO:0000259" key="4">
    <source>
        <dbReference type="Pfam" id="PF04253"/>
    </source>
</evidence>
<dbReference type="Gene3D" id="3.50.30.30">
    <property type="match status" value="1"/>
</dbReference>
<dbReference type="PANTHER" id="PTHR10404:SF46">
    <property type="entry name" value="VACUOLAR PROTEIN SORTING-ASSOCIATED PROTEIN 70"/>
    <property type="match status" value="1"/>
</dbReference>
<dbReference type="Gene3D" id="1.20.930.40">
    <property type="entry name" value="Transferrin receptor-like, dimerisation domain"/>
    <property type="match status" value="1"/>
</dbReference>
<dbReference type="InterPro" id="IPR007484">
    <property type="entry name" value="Peptidase_M28"/>
</dbReference>
<feature type="region of interest" description="Disordered" evidence="2">
    <location>
        <begin position="220"/>
        <end position="239"/>
    </location>
</feature>
<dbReference type="Proteomes" id="UP000800036">
    <property type="component" value="Unassembled WGS sequence"/>
</dbReference>
<evidence type="ECO:0000259" key="5">
    <source>
        <dbReference type="Pfam" id="PF04389"/>
    </source>
</evidence>
<dbReference type="SUPFAM" id="SSF52025">
    <property type="entry name" value="PA domain"/>
    <property type="match status" value="1"/>
</dbReference>
<comment type="similarity">
    <text evidence="1">Belongs to the peptidase M28 family. M28B subfamily.</text>
</comment>
<dbReference type="InterPro" id="IPR007365">
    <property type="entry name" value="TFR-like_dimer_dom"/>
</dbReference>
<proteinExistence type="inferred from homology"/>
<evidence type="ECO:0000259" key="3">
    <source>
        <dbReference type="Pfam" id="PF02225"/>
    </source>
</evidence>
<dbReference type="FunFam" id="3.50.30.30:FF:000008">
    <property type="entry name" value="Glutamate carboxypeptidase 2"/>
    <property type="match status" value="1"/>
</dbReference>
<feature type="domain" description="Transferrin receptor-like dimerisation" evidence="4">
    <location>
        <begin position="560"/>
        <end position="676"/>
    </location>
</feature>
<dbReference type="OrthoDB" id="5841748at2759"/>
<dbReference type="CDD" id="cd08022">
    <property type="entry name" value="M28_PSMA_like"/>
    <property type="match status" value="1"/>
</dbReference>
<dbReference type="SUPFAM" id="SSF47672">
    <property type="entry name" value="Transferrin receptor-like dimerisation domain"/>
    <property type="match status" value="1"/>
</dbReference>
<dbReference type="InterPro" id="IPR046450">
    <property type="entry name" value="PA_dom_sf"/>
</dbReference>
<reference evidence="6" key="1">
    <citation type="journal article" date="2020" name="Stud. Mycol.">
        <title>101 Dothideomycetes genomes: a test case for predicting lifestyles and emergence of pathogens.</title>
        <authorList>
            <person name="Haridas S."/>
            <person name="Albert R."/>
            <person name="Binder M."/>
            <person name="Bloem J."/>
            <person name="Labutti K."/>
            <person name="Salamov A."/>
            <person name="Andreopoulos B."/>
            <person name="Baker S."/>
            <person name="Barry K."/>
            <person name="Bills G."/>
            <person name="Bluhm B."/>
            <person name="Cannon C."/>
            <person name="Castanera R."/>
            <person name="Culley D."/>
            <person name="Daum C."/>
            <person name="Ezra D."/>
            <person name="Gonzalez J."/>
            <person name="Henrissat B."/>
            <person name="Kuo A."/>
            <person name="Liang C."/>
            <person name="Lipzen A."/>
            <person name="Lutzoni F."/>
            <person name="Magnuson J."/>
            <person name="Mondo S."/>
            <person name="Nolan M."/>
            <person name="Ohm R."/>
            <person name="Pangilinan J."/>
            <person name="Park H.-J."/>
            <person name="Ramirez L."/>
            <person name="Alfaro M."/>
            <person name="Sun H."/>
            <person name="Tritt A."/>
            <person name="Yoshinaga Y."/>
            <person name="Zwiers L.-H."/>
            <person name="Turgeon B."/>
            <person name="Goodwin S."/>
            <person name="Spatafora J."/>
            <person name="Crous P."/>
            <person name="Grigoriev I."/>
        </authorList>
    </citation>
    <scope>NUCLEOTIDE SEQUENCE</scope>
    <source>
        <strain evidence="6">CBS 107.79</strain>
    </source>
</reference>
<dbReference type="GO" id="GO:0004180">
    <property type="term" value="F:carboxypeptidase activity"/>
    <property type="evidence" value="ECO:0007669"/>
    <property type="project" value="TreeGrafter"/>
</dbReference>
<dbReference type="CDD" id="cd02121">
    <property type="entry name" value="PA_GCPII_like"/>
    <property type="match status" value="1"/>
</dbReference>
<evidence type="ECO:0000313" key="7">
    <source>
        <dbReference type="Proteomes" id="UP000800036"/>
    </source>
</evidence>
<protein>
    <submittedName>
        <fullName evidence="6">Zn-dependent exopeptidase</fullName>
    </submittedName>
</protein>
<keyword evidence="7" id="KW-1185">Reference proteome</keyword>
<gene>
    <name evidence="6" type="ORF">BU23DRAFT_627949</name>
</gene>
<name>A0A6A5VH04_9PLEO</name>
<dbReference type="InterPro" id="IPR036757">
    <property type="entry name" value="TFR-like_dimer_dom_sf"/>
</dbReference>
<evidence type="ECO:0000313" key="6">
    <source>
        <dbReference type="EMBL" id="KAF1976474.1"/>
    </source>
</evidence>
<dbReference type="FunFam" id="3.40.630.10:FF:000101">
    <property type="entry name" value="N-acetylated alpha-linked acidic dipeptidase like 1"/>
    <property type="match status" value="1"/>
</dbReference>
<dbReference type="PANTHER" id="PTHR10404">
    <property type="entry name" value="N-ACETYLATED-ALPHA-LINKED ACIDIC DIPEPTIDASE"/>
    <property type="match status" value="1"/>
</dbReference>
<dbReference type="SUPFAM" id="SSF53187">
    <property type="entry name" value="Zn-dependent exopeptidases"/>
    <property type="match status" value="1"/>
</dbReference>
<dbReference type="InterPro" id="IPR003137">
    <property type="entry name" value="PA_domain"/>
</dbReference>